<dbReference type="EMBL" id="JACAZH010000022">
    <property type="protein sequence ID" value="KAF7343795.1"/>
    <property type="molecule type" value="Genomic_DNA"/>
</dbReference>
<keyword evidence="3" id="KW-1185">Reference proteome</keyword>
<dbReference type="AlphaFoldDB" id="A0A8H7CN21"/>
<feature type="region of interest" description="Disordered" evidence="1">
    <location>
        <begin position="8"/>
        <end position="45"/>
    </location>
</feature>
<feature type="compositionally biased region" description="Polar residues" evidence="1">
    <location>
        <begin position="8"/>
        <end position="19"/>
    </location>
</feature>
<feature type="region of interest" description="Disordered" evidence="1">
    <location>
        <begin position="115"/>
        <end position="150"/>
    </location>
</feature>
<comment type="caution">
    <text evidence="2">The sequence shown here is derived from an EMBL/GenBank/DDBJ whole genome shotgun (WGS) entry which is preliminary data.</text>
</comment>
<name>A0A8H7CN21_9AGAR</name>
<organism evidence="2 3">
    <name type="scientific">Mycena sanguinolenta</name>
    <dbReference type="NCBI Taxonomy" id="230812"/>
    <lineage>
        <taxon>Eukaryota</taxon>
        <taxon>Fungi</taxon>
        <taxon>Dikarya</taxon>
        <taxon>Basidiomycota</taxon>
        <taxon>Agaricomycotina</taxon>
        <taxon>Agaricomycetes</taxon>
        <taxon>Agaricomycetidae</taxon>
        <taxon>Agaricales</taxon>
        <taxon>Marasmiineae</taxon>
        <taxon>Mycenaceae</taxon>
        <taxon>Mycena</taxon>
    </lineage>
</organism>
<accession>A0A8H7CN21</accession>
<evidence type="ECO:0000256" key="1">
    <source>
        <dbReference type="SAM" id="MobiDB-lite"/>
    </source>
</evidence>
<protein>
    <submittedName>
        <fullName evidence="2">Uncharacterized protein</fullName>
    </submittedName>
</protein>
<evidence type="ECO:0000313" key="3">
    <source>
        <dbReference type="Proteomes" id="UP000623467"/>
    </source>
</evidence>
<gene>
    <name evidence="2" type="ORF">MSAN_01960500</name>
</gene>
<feature type="compositionally biased region" description="Polar residues" evidence="1">
    <location>
        <begin position="115"/>
        <end position="127"/>
    </location>
</feature>
<sequence>MRLVFFTASTSVTEPSNHPLSPLIERRRSASNESEIPRDSMPKPRSRRCFVCGTTGRHPLDFRVCPRTAVLLRRSLAKIDDDGRLVSPDGSPLPMTRHPGGVAAHLISRFRNPTRTVAEQTSSSRTPPSVHVPPRPTSIEPRDHPSSPGEFDLCSPHAIPPHVEPIIPVPDHVPYRRTVPQYDFALAHHRASFISTLFASILENGFRSMLRSVILILDKLYAEDPSTFRQRMHPVFTRISHFPQT</sequence>
<feature type="compositionally biased region" description="Basic and acidic residues" evidence="1">
    <location>
        <begin position="24"/>
        <end position="42"/>
    </location>
</feature>
<proteinExistence type="predicted"/>
<dbReference type="OrthoDB" id="2987633at2759"/>
<evidence type="ECO:0000313" key="2">
    <source>
        <dbReference type="EMBL" id="KAF7343795.1"/>
    </source>
</evidence>
<dbReference type="Proteomes" id="UP000623467">
    <property type="component" value="Unassembled WGS sequence"/>
</dbReference>
<reference evidence="2" key="1">
    <citation type="submission" date="2020-05" db="EMBL/GenBank/DDBJ databases">
        <title>Mycena genomes resolve the evolution of fungal bioluminescence.</title>
        <authorList>
            <person name="Tsai I.J."/>
        </authorList>
    </citation>
    <scope>NUCLEOTIDE SEQUENCE</scope>
    <source>
        <strain evidence="2">160909Yilan</strain>
    </source>
</reference>